<dbReference type="Pfam" id="PF00593">
    <property type="entry name" value="TonB_dep_Rec_b-barrel"/>
    <property type="match status" value="1"/>
</dbReference>
<evidence type="ECO:0000256" key="9">
    <source>
        <dbReference type="ARBA" id="ARBA00023237"/>
    </source>
</evidence>
<feature type="domain" description="TonB-dependent receptor plug" evidence="14">
    <location>
        <begin position="41"/>
        <end position="147"/>
    </location>
</feature>
<dbReference type="InterPro" id="IPR000531">
    <property type="entry name" value="Beta-barrel_TonB"/>
</dbReference>
<gene>
    <name evidence="15" type="ORF">E5A73_17335</name>
</gene>
<evidence type="ECO:0000256" key="5">
    <source>
        <dbReference type="ARBA" id="ARBA00022729"/>
    </source>
</evidence>
<evidence type="ECO:0000256" key="12">
    <source>
        <dbReference type="SAM" id="SignalP"/>
    </source>
</evidence>
<evidence type="ECO:0000256" key="6">
    <source>
        <dbReference type="ARBA" id="ARBA00023065"/>
    </source>
</evidence>
<keyword evidence="15" id="KW-0675">Receptor</keyword>
<dbReference type="InterPro" id="IPR039426">
    <property type="entry name" value="TonB-dep_rcpt-like"/>
</dbReference>
<dbReference type="InterPro" id="IPR037066">
    <property type="entry name" value="Plug_dom_sf"/>
</dbReference>
<comment type="subcellular location">
    <subcellularLocation>
        <location evidence="1 10">Cell outer membrane</location>
        <topology evidence="1 10">Multi-pass membrane protein</topology>
    </subcellularLocation>
</comment>
<sequence length="629" mass="67628">MTKFKLFLYASAALLPAAAHAQSDDDQIVVVASGVEQEADTTGRSITVLNRETIETRQTVSLSDLLATTPGVSTTRTGGPGALTAVRIRGAEDGQTLILIDGVRVNDPSSTSGAFDFGNLLTGAIERVEILRGPNSVIWGSQAIGGVVNVVTQAPVDGVAARANAEYGYADQISANAAIAAGNDRFQGALTGGYFTTDGVSQAAVGTEADGYRQYNASGRLRAEFAPGFGIDLRGYYADSRLELDGFPASAGYSFADTDEYSTAKELYGYAGLFADFGPLSNRVAFTIADINRDGYDPAPGAFTPHYLYRGRSERYEYRGDAKLVEQVRLTFGAERENTRFYDGFETNRADITSVYGQAIVTPVEQVTLTAGIRNDDHSRFGSHVTWGASAAARPFDGTLLRASYGEGFKAPTLYQLFSDYGTKSLNPETAKSWEVGVEQSALNGAAKLGVTWFRRDTRNQIDFFSCPTADVTNPASICFDRPFGTYANIARARAEGVEVELALKPVEAFTVTANYTYTDTENRSAGFEGNQLARRPQDTASLSADYRLPFGLALGGTVTIVGDSFNDQGNFTRLDGFALGSIRAEMPIGDRFAVYGRVENVTDEKYQVVSGYGTYGRAAYAGVRLRFN</sequence>
<name>A0A4S1X442_9SPHN</name>
<keyword evidence="6" id="KW-0406">Ion transport</keyword>
<dbReference type="PROSITE" id="PS52016">
    <property type="entry name" value="TONB_DEPENDENT_REC_3"/>
    <property type="match status" value="1"/>
</dbReference>
<organism evidence="15 16">
    <name type="scientific">Sphingomonas gei</name>
    <dbReference type="NCBI Taxonomy" id="1395960"/>
    <lineage>
        <taxon>Bacteria</taxon>
        <taxon>Pseudomonadati</taxon>
        <taxon>Pseudomonadota</taxon>
        <taxon>Alphaproteobacteria</taxon>
        <taxon>Sphingomonadales</taxon>
        <taxon>Sphingomonadaceae</taxon>
        <taxon>Sphingomonas</taxon>
    </lineage>
</organism>
<dbReference type="GO" id="GO:0006811">
    <property type="term" value="P:monoatomic ion transport"/>
    <property type="evidence" value="ECO:0007669"/>
    <property type="project" value="UniProtKB-KW"/>
</dbReference>
<evidence type="ECO:0000259" key="14">
    <source>
        <dbReference type="Pfam" id="PF07715"/>
    </source>
</evidence>
<reference evidence="15 16" key="1">
    <citation type="submission" date="2019-04" db="EMBL/GenBank/DDBJ databases">
        <title>Sphingomonas psychrotolerans sp. nov., isolated from soil in the Tianshan Mountains, Xinjiang, China.</title>
        <authorList>
            <person name="Luo Y."/>
            <person name="Sheng H."/>
        </authorList>
    </citation>
    <scope>NUCLEOTIDE SEQUENCE [LARGE SCALE GENOMIC DNA]</scope>
    <source>
        <strain evidence="15 16">ZFGT-11</strain>
    </source>
</reference>
<dbReference type="OrthoDB" id="9796221at2"/>
<evidence type="ECO:0000259" key="13">
    <source>
        <dbReference type="Pfam" id="PF00593"/>
    </source>
</evidence>
<dbReference type="Proteomes" id="UP000306147">
    <property type="component" value="Unassembled WGS sequence"/>
</dbReference>
<dbReference type="GO" id="GO:0015889">
    <property type="term" value="P:cobalamin transport"/>
    <property type="evidence" value="ECO:0007669"/>
    <property type="project" value="TreeGrafter"/>
</dbReference>
<evidence type="ECO:0000256" key="11">
    <source>
        <dbReference type="RuleBase" id="RU003357"/>
    </source>
</evidence>
<dbReference type="SUPFAM" id="SSF56935">
    <property type="entry name" value="Porins"/>
    <property type="match status" value="1"/>
</dbReference>
<keyword evidence="8 10" id="KW-0472">Membrane</keyword>
<dbReference type="InterPro" id="IPR036942">
    <property type="entry name" value="Beta-barrel_TonB_sf"/>
</dbReference>
<dbReference type="GO" id="GO:0009279">
    <property type="term" value="C:cell outer membrane"/>
    <property type="evidence" value="ECO:0007669"/>
    <property type="project" value="UniProtKB-SubCell"/>
</dbReference>
<keyword evidence="5 12" id="KW-0732">Signal</keyword>
<dbReference type="Gene3D" id="2.170.130.10">
    <property type="entry name" value="TonB-dependent receptor, plug domain"/>
    <property type="match status" value="1"/>
</dbReference>
<protein>
    <submittedName>
        <fullName evidence="15">TonB-dependent receptor</fullName>
    </submittedName>
</protein>
<dbReference type="PANTHER" id="PTHR30069">
    <property type="entry name" value="TONB-DEPENDENT OUTER MEMBRANE RECEPTOR"/>
    <property type="match status" value="1"/>
</dbReference>
<evidence type="ECO:0000256" key="1">
    <source>
        <dbReference type="ARBA" id="ARBA00004571"/>
    </source>
</evidence>
<keyword evidence="7 11" id="KW-0798">TonB box</keyword>
<keyword evidence="3 10" id="KW-1134">Transmembrane beta strand</keyword>
<feature type="domain" description="TonB-dependent receptor-like beta-barrel" evidence="13">
    <location>
        <begin position="183"/>
        <end position="602"/>
    </location>
</feature>
<dbReference type="InterPro" id="IPR012910">
    <property type="entry name" value="Plug_dom"/>
</dbReference>
<keyword evidence="9 10" id="KW-0998">Cell outer membrane</keyword>
<dbReference type="Gene3D" id="2.40.170.20">
    <property type="entry name" value="TonB-dependent receptor, beta-barrel domain"/>
    <property type="match status" value="1"/>
</dbReference>
<comment type="similarity">
    <text evidence="10 11">Belongs to the TonB-dependent receptor family.</text>
</comment>
<evidence type="ECO:0000313" key="16">
    <source>
        <dbReference type="Proteomes" id="UP000306147"/>
    </source>
</evidence>
<evidence type="ECO:0000256" key="2">
    <source>
        <dbReference type="ARBA" id="ARBA00022448"/>
    </source>
</evidence>
<dbReference type="AlphaFoldDB" id="A0A4S1X442"/>
<comment type="caution">
    <text evidence="15">The sequence shown here is derived from an EMBL/GenBank/DDBJ whole genome shotgun (WGS) entry which is preliminary data.</text>
</comment>
<dbReference type="Pfam" id="PF07715">
    <property type="entry name" value="Plug"/>
    <property type="match status" value="1"/>
</dbReference>
<evidence type="ECO:0000256" key="10">
    <source>
        <dbReference type="PROSITE-ProRule" id="PRU01360"/>
    </source>
</evidence>
<evidence type="ECO:0000256" key="4">
    <source>
        <dbReference type="ARBA" id="ARBA00022692"/>
    </source>
</evidence>
<feature type="chain" id="PRO_5020237451" evidence="12">
    <location>
        <begin position="22"/>
        <end position="629"/>
    </location>
</feature>
<dbReference type="EMBL" id="SRXT01000007">
    <property type="protein sequence ID" value="TGX50185.1"/>
    <property type="molecule type" value="Genomic_DNA"/>
</dbReference>
<dbReference type="CDD" id="cd01347">
    <property type="entry name" value="ligand_gated_channel"/>
    <property type="match status" value="1"/>
</dbReference>
<keyword evidence="2 10" id="KW-0813">Transport</keyword>
<evidence type="ECO:0000256" key="3">
    <source>
        <dbReference type="ARBA" id="ARBA00022452"/>
    </source>
</evidence>
<keyword evidence="4 10" id="KW-0812">Transmembrane</keyword>
<proteinExistence type="inferred from homology"/>
<dbReference type="RefSeq" id="WP_135965112.1">
    <property type="nucleotide sequence ID" value="NZ_SRXT01000007.1"/>
</dbReference>
<feature type="signal peptide" evidence="12">
    <location>
        <begin position="1"/>
        <end position="21"/>
    </location>
</feature>
<keyword evidence="16" id="KW-1185">Reference proteome</keyword>
<evidence type="ECO:0000256" key="8">
    <source>
        <dbReference type="ARBA" id="ARBA00023136"/>
    </source>
</evidence>
<evidence type="ECO:0000313" key="15">
    <source>
        <dbReference type="EMBL" id="TGX50185.1"/>
    </source>
</evidence>
<accession>A0A4S1X442</accession>
<dbReference type="PANTHER" id="PTHR30069:SF53">
    <property type="entry name" value="COLICIN I RECEPTOR-RELATED"/>
    <property type="match status" value="1"/>
</dbReference>
<evidence type="ECO:0000256" key="7">
    <source>
        <dbReference type="ARBA" id="ARBA00023077"/>
    </source>
</evidence>